<accession>A0A836CFE8</accession>
<feature type="region of interest" description="Disordered" evidence="1">
    <location>
        <begin position="141"/>
        <end position="164"/>
    </location>
</feature>
<dbReference type="InterPro" id="IPR006311">
    <property type="entry name" value="TAT_signal"/>
</dbReference>
<evidence type="ECO:0000256" key="1">
    <source>
        <dbReference type="SAM" id="MobiDB-lite"/>
    </source>
</evidence>
<keyword evidence="3" id="KW-1185">Reference proteome</keyword>
<dbReference type="Proteomes" id="UP000664859">
    <property type="component" value="Unassembled WGS sequence"/>
</dbReference>
<protein>
    <submittedName>
        <fullName evidence="2">Uncharacterized protein</fullName>
    </submittedName>
</protein>
<gene>
    <name evidence="2" type="ORF">JKP88DRAFT_255435</name>
</gene>
<dbReference type="AlphaFoldDB" id="A0A836CFE8"/>
<evidence type="ECO:0000313" key="3">
    <source>
        <dbReference type="Proteomes" id="UP000664859"/>
    </source>
</evidence>
<proteinExistence type="predicted"/>
<comment type="caution">
    <text evidence="2">The sequence shown here is derived from an EMBL/GenBank/DDBJ whole genome shotgun (WGS) entry which is preliminary data.</text>
</comment>
<reference evidence="2" key="1">
    <citation type="submission" date="2021-02" db="EMBL/GenBank/DDBJ databases">
        <title>First Annotated Genome of the Yellow-green Alga Tribonema minus.</title>
        <authorList>
            <person name="Mahan K.M."/>
        </authorList>
    </citation>
    <scope>NUCLEOTIDE SEQUENCE</scope>
    <source>
        <strain evidence="2">UTEX B ZZ1240</strain>
    </source>
</reference>
<organism evidence="2 3">
    <name type="scientific">Tribonema minus</name>
    <dbReference type="NCBI Taxonomy" id="303371"/>
    <lineage>
        <taxon>Eukaryota</taxon>
        <taxon>Sar</taxon>
        <taxon>Stramenopiles</taxon>
        <taxon>Ochrophyta</taxon>
        <taxon>PX clade</taxon>
        <taxon>Xanthophyceae</taxon>
        <taxon>Tribonematales</taxon>
        <taxon>Tribonemataceae</taxon>
        <taxon>Tribonema</taxon>
    </lineage>
</organism>
<evidence type="ECO:0000313" key="2">
    <source>
        <dbReference type="EMBL" id="KAG5184495.1"/>
    </source>
</evidence>
<dbReference type="EMBL" id="JAFCMP010000164">
    <property type="protein sequence ID" value="KAG5184495.1"/>
    <property type="molecule type" value="Genomic_DNA"/>
</dbReference>
<name>A0A836CFE8_9STRA</name>
<feature type="compositionally biased region" description="Gly residues" evidence="1">
    <location>
        <begin position="145"/>
        <end position="164"/>
    </location>
</feature>
<dbReference type="PROSITE" id="PS51318">
    <property type="entry name" value="TAT"/>
    <property type="match status" value="1"/>
</dbReference>
<sequence>MHMMITTDRQSFVATAAAAAAAALTAAPQVVSAALDSQRDASLARPPPPARLLPIMKVKLRVEGIQALLGDPAGWEAAREKLMDKALSKSEYRRVFDEYSTDNWGSHILADLYRNQGLEQLDALSDLLRYLLEQQAKLSADTASSGGGGSSSDGGGSSGGSGGGGGAAAAILPEDIADLRACGDGLMASIDAFLSLAPPADVAMVERAVRAAAAATSAGDA</sequence>